<dbReference type="RefSeq" id="WP_018678740.1">
    <property type="nucleotide sequence ID" value="NZ_AYEV01000014.1"/>
</dbReference>
<dbReference type="GO" id="GO:0042910">
    <property type="term" value="F:xenobiotic transmembrane transporter activity"/>
    <property type="evidence" value="ECO:0007669"/>
    <property type="project" value="TreeGrafter"/>
</dbReference>
<dbReference type="Proteomes" id="UP000017404">
    <property type="component" value="Unassembled WGS sequence"/>
</dbReference>
<dbReference type="SUPFAM" id="SSF82693">
    <property type="entry name" value="Multidrug efflux transporter AcrB pore domain, PN1, PN2, PC1 and PC2 subdomains"/>
    <property type="match status" value="3"/>
</dbReference>
<proteinExistence type="predicted"/>
<comment type="caution">
    <text evidence="2">The sequence shown here is derived from an EMBL/GenBank/DDBJ whole genome shotgun (WGS) entry which is preliminary data.</text>
</comment>
<feature type="transmembrane region" description="Helical" evidence="1">
    <location>
        <begin position="467"/>
        <end position="490"/>
    </location>
</feature>
<feature type="transmembrane region" description="Helical" evidence="1">
    <location>
        <begin position="849"/>
        <end position="868"/>
    </location>
</feature>
<feature type="transmembrane region" description="Helical" evidence="1">
    <location>
        <begin position="518"/>
        <end position="539"/>
    </location>
</feature>
<keyword evidence="1" id="KW-0472">Membrane</keyword>
<dbReference type="EMBL" id="AYEV01000014">
    <property type="protein sequence ID" value="ESK55763.1"/>
    <property type="molecule type" value="Genomic_DNA"/>
</dbReference>
<protein>
    <recommendedName>
        <fullName evidence="4">SSD domain-containing protein</fullName>
    </recommendedName>
</protein>
<feature type="transmembrane region" description="Helical" evidence="1">
    <location>
        <begin position="431"/>
        <end position="461"/>
    </location>
</feature>
<dbReference type="PANTHER" id="PTHR32063:SF77">
    <property type="entry name" value="ACR FAMILY TRANSPORT PROTEIN"/>
    <property type="match status" value="1"/>
</dbReference>
<dbReference type="SUPFAM" id="SSF82866">
    <property type="entry name" value="Multidrug efflux transporter AcrB transmembrane domain"/>
    <property type="match status" value="2"/>
</dbReference>
<evidence type="ECO:0008006" key="4">
    <source>
        <dbReference type="Google" id="ProtNLM"/>
    </source>
</evidence>
<dbReference type="STRING" id="202955.GCA_000759995_01482"/>
<dbReference type="PANTHER" id="PTHR32063">
    <property type="match status" value="1"/>
</dbReference>
<feature type="transmembrane region" description="Helical" evidence="1">
    <location>
        <begin position="875"/>
        <end position="894"/>
    </location>
</feature>
<feature type="transmembrane region" description="Helical" evidence="1">
    <location>
        <begin position="906"/>
        <end position="927"/>
    </location>
</feature>
<feature type="transmembrane region" description="Helical" evidence="1">
    <location>
        <begin position="336"/>
        <end position="353"/>
    </location>
</feature>
<reference evidence="2 3" key="1">
    <citation type="submission" date="2013-10" db="EMBL/GenBank/DDBJ databases">
        <title>The Genome Sequence of Acinetobacter tjernbergiae CIP107465.</title>
        <authorList>
            <consortium name="The Broad Institute Genomics Platform"/>
            <consortium name="The Broad Institute Genome Sequencing Center for Infectious Disease"/>
            <person name="Cerqueira G."/>
            <person name="Feldgarden M."/>
            <person name="Courvalin P."/>
            <person name="Grillot-Courvalin C."/>
            <person name="Clermont D."/>
            <person name="Rocha E."/>
            <person name="Yoon E.-J."/>
            <person name="Nemec A."/>
            <person name="Young S.K."/>
            <person name="Zeng Q."/>
            <person name="Gargeya S."/>
            <person name="Fitzgerald M."/>
            <person name="Abouelleil A."/>
            <person name="Alvarado L."/>
            <person name="Berlin A.M."/>
            <person name="Chapman S.B."/>
            <person name="Gainer-Dewar J."/>
            <person name="Goldberg J."/>
            <person name="Gnerre S."/>
            <person name="Griggs A."/>
            <person name="Gujja S."/>
            <person name="Hansen M."/>
            <person name="Howarth C."/>
            <person name="Imamovic A."/>
            <person name="Ireland A."/>
            <person name="Larimer J."/>
            <person name="McCowan C."/>
            <person name="Murphy C."/>
            <person name="Pearson M."/>
            <person name="Poon T.W."/>
            <person name="Priest M."/>
            <person name="Roberts A."/>
            <person name="Saif S."/>
            <person name="Shea T."/>
            <person name="Sykes S."/>
            <person name="Wortman J."/>
            <person name="Nusbaum C."/>
            <person name="Birren B."/>
        </authorList>
    </citation>
    <scope>NUCLEOTIDE SEQUENCE [LARGE SCALE GENOMIC DNA]</scope>
    <source>
        <strain evidence="2 3">CIP 107465</strain>
    </source>
</reference>
<name>V2UM21_9GAMM</name>
<dbReference type="Pfam" id="PF00873">
    <property type="entry name" value="ACR_tran"/>
    <property type="match status" value="1"/>
</dbReference>
<dbReference type="PRINTS" id="PR00702">
    <property type="entry name" value="ACRIFLAVINRP"/>
</dbReference>
<organism evidence="2 3">
    <name type="scientific">Acinetobacter tjernbergiae DSM 14971 = CIP 107465</name>
    <dbReference type="NCBI Taxonomy" id="1120928"/>
    <lineage>
        <taxon>Bacteria</taxon>
        <taxon>Pseudomonadati</taxon>
        <taxon>Pseudomonadota</taxon>
        <taxon>Gammaproteobacteria</taxon>
        <taxon>Moraxellales</taxon>
        <taxon>Moraxellaceae</taxon>
        <taxon>Acinetobacter</taxon>
    </lineage>
</organism>
<dbReference type="GO" id="GO:0005886">
    <property type="term" value="C:plasma membrane"/>
    <property type="evidence" value="ECO:0007669"/>
    <property type="project" value="TreeGrafter"/>
</dbReference>
<feature type="transmembrane region" description="Helical" evidence="1">
    <location>
        <begin position="948"/>
        <end position="967"/>
    </location>
</feature>
<evidence type="ECO:0000313" key="3">
    <source>
        <dbReference type="Proteomes" id="UP000017404"/>
    </source>
</evidence>
<sequence length="1029" mass="112744">MNFNVSSWSIRNPTPVILLFILLTVLGLYSFNAIHVQNFPDIETPTVLINTELSGATAEQLEHDVVRKIEDALATLQGVQNIQSQISDGQANISVSFELDKNIQQAVDEVDAAVTQIRSDLPTYLTDPIVQRANMTGNTILSYTISSDKMNDEALSWFVEHQVSKALLAVKGVGGVKRIGGVHREIRVDIDPVKLMALNTTVNDISQQLKHVQQDASAGRASLGDAEQLIRTLATVKSADELAKMPIPLFDGRVVRLEQVANIDDDIAEPGSIVLLNGQAVVGFEIARAKSASETEVAKDVQAVLEKFQSQHPHIHLTKVLDFVEPVNENYHGSMMLLYEGAFLAIIVVFLFLRDWRATLISAITLPLSVIPTFLLIHWLGFSLNVVTLLSLSLVIGVLVDDAIVEIENIMRHLRMGKTPYQAAIDAANEIGLAVIATTFTLIAVFLPTAFMGGIAGQFFIQFGWTAAISVFFSLVVARMLTPMLAAYLFKVPKFKEKQPFWLSHYLKWIKICLKHRLLTMVAACTFLIGSLCLIPFLATGFMPPDDLSQTQVTLTLPSGSHLEQTKAIAEQARLLLENNGHVTQVYTSIGETSAQSDPFSSSQFADVSQATLTINILPRQQRKGVTRQEIESQFRDALQPLAGVRIKVGMDDAESYVLVLAGEDSQQLNQYARQVEQDIRRIANIGTVTSTAALVRPEIVVRPDFIRAADLGVTSAAIAETLRIATNGNYEQELAKLNLTERQIPVRVKLQAQARKDLHLLENLPIPSATGFVALKNVATFSMDSSLSKIERYDRMRNINIQIELNGLALGDVERAILSLPSLQHLPTGIVHTTTGDAEVMGELFQSFGLAMATGVLCIYMVLVLLFKGFIRPLVILIALVLSIPGALIALFITNSPLSMPSMIGLIMLMGISTKNSILLIDYILIAQHEQGLSRFEATLDACRKRARPIVMTTLAMGAGMLPIALGLGADPSFRSPMAIVVIGGLITSTILSLLVIPVVFTYLDEIEQKILVLFNKDQAQVIETNEL</sequence>
<keyword evidence="1" id="KW-0812">Transmembrane</keyword>
<dbReference type="Gene3D" id="3.30.70.1320">
    <property type="entry name" value="Multidrug efflux transporter AcrB pore domain like"/>
    <property type="match status" value="1"/>
</dbReference>
<dbReference type="Gene3D" id="3.30.70.1430">
    <property type="entry name" value="Multidrug efflux transporter AcrB pore domain"/>
    <property type="match status" value="2"/>
</dbReference>
<evidence type="ECO:0000313" key="2">
    <source>
        <dbReference type="EMBL" id="ESK55763.1"/>
    </source>
</evidence>
<feature type="transmembrane region" description="Helical" evidence="1">
    <location>
        <begin position="386"/>
        <end position="410"/>
    </location>
</feature>
<keyword evidence="3" id="KW-1185">Reference proteome</keyword>
<dbReference type="eggNOG" id="COG0841">
    <property type="taxonomic scope" value="Bacteria"/>
</dbReference>
<feature type="transmembrane region" description="Helical" evidence="1">
    <location>
        <begin position="979"/>
        <end position="1005"/>
    </location>
</feature>
<dbReference type="InterPro" id="IPR001036">
    <property type="entry name" value="Acrflvin-R"/>
</dbReference>
<dbReference type="OrthoDB" id="9757904at2"/>
<dbReference type="InterPro" id="IPR027463">
    <property type="entry name" value="AcrB_DN_DC_subdom"/>
</dbReference>
<dbReference type="AlphaFoldDB" id="V2UM21"/>
<dbReference type="Gene3D" id="3.30.2090.10">
    <property type="entry name" value="Multidrug efflux transporter AcrB TolC docking domain, DN and DC subdomains"/>
    <property type="match status" value="2"/>
</dbReference>
<dbReference type="Gene3D" id="1.20.1640.10">
    <property type="entry name" value="Multidrug efflux transporter AcrB transmembrane domain"/>
    <property type="match status" value="2"/>
</dbReference>
<accession>V2UM21</accession>
<gene>
    <name evidence="2" type="ORF">F990_01647</name>
</gene>
<dbReference type="SUPFAM" id="SSF82714">
    <property type="entry name" value="Multidrug efflux transporter AcrB TolC docking domain, DN and DC subdomains"/>
    <property type="match status" value="2"/>
</dbReference>
<dbReference type="Gene3D" id="3.30.70.1440">
    <property type="entry name" value="Multidrug efflux transporter AcrB pore domain"/>
    <property type="match status" value="1"/>
</dbReference>
<evidence type="ECO:0000256" key="1">
    <source>
        <dbReference type="SAM" id="Phobius"/>
    </source>
</evidence>
<dbReference type="PATRIC" id="fig|1120928.5.peg.1677"/>
<feature type="transmembrane region" description="Helical" evidence="1">
    <location>
        <begin position="360"/>
        <end position="380"/>
    </location>
</feature>
<keyword evidence="1" id="KW-1133">Transmembrane helix</keyword>